<dbReference type="Proteomes" id="UP000584642">
    <property type="component" value="Unassembled WGS sequence"/>
</dbReference>
<keyword evidence="3" id="KW-1185">Reference proteome</keyword>
<gene>
    <name evidence="2" type="ORF">HND93_05570</name>
</gene>
<evidence type="ECO:0000313" key="2">
    <source>
        <dbReference type="EMBL" id="NYZ19173.1"/>
    </source>
</evidence>
<name>A0ABX2T7N3_9PROT</name>
<reference evidence="2 3" key="1">
    <citation type="submission" date="2020-05" db="EMBL/GenBank/DDBJ databases">
        <title>Azospirillum oleiclasticum sp. nov, a nitrogen-fixing and heavy crude oil-emulsifying bacterium isolated from the crude oil of Yumen Oilfield.</title>
        <authorList>
            <person name="Wu D."/>
            <person name="Cai M."/>
            <person name="Zhang X."/>
        </authorList>
    </citation>
    <scope>NUCLEOTIDE SEQUENCE [LARGE SCALE GENOMIC DNA]</scope>
    <source>
        <strain evidence="2 3">ROY-1-1-2</strain>
    </source>
</reference>
<organism evidence="2 3">
    <name type="scientific">Azospirillum oleiclasticum</name>
    <dbReference type="NCBI Taxonomy" id="2735135"/>
    <lineage>
        <taxon>Bacteria</taxon>
        <taxon>Pseudomonadati</taxon>
        <taxon>Pseudomonadota</taxon>
        <taxon>Alphaproteobacteria</taxon>
        <taxon>Rhodospirillales</taxon>
        <taxon>Azospirillaceae</taxon>
        <taxon>Azospirillum</taxon>
    </lineage>
</organism>
<sequence length="489" mass="55588">MARARIEPTIILGPVLYFRGEQAERWRLSVLFILDGETEPEDLRVDGVGLAVPPRHVGSWKTRHVWRFDFAVPRGAEESTVTYGFEEGTRWRVTVPGIGARVRIAYTSCNGVEDEATITDHPAPRNALWADLFDRHAQYPFHLLLQGGDQLYADAVWECPLIARWRARPAPARFEEPMEPAMAEEAMAFYFNHYLKTWGQPEVAAVLSQVPSVMMWDDHDIFDGYGSHPEPMNRAPVLRGVAEVARRTFTMFQIGAPADDLPECVWGGPRGTFSQGFRVGAFGILAPDMRSERTPRRVFSDTTWHDLPLWLSRFEGCRHLLLLSSVPLLYADTGGIERFLGRLPFRTGYEDDLRDQWRSHAHRSEWRRMLKMLVNFSRAYGCRVTVLSGEVHAGGRAVLRGGGTEIWQLISSGIVHPPPPRLYTAALERLAARPDQPMDGYSLEMPAFEESGRRIIRQRNWLALTVTDRGRVIARWRAEGEPAIYEQAI</sequence>
<dbReference type="RefSeq" id="WP_180280947.1">
    <property type="nucleotide sequence ID" value="NZ_JABFDB010000002.1"/>
</dbReference>
<dbReference type="InterPro" id="IPR018946">
    <property type="entry name" value="PhoD-like_MPP"/>
</dbReference>
<dbReference type="InterPro" id="IPR043904">
    <property type="entry name" value="PhoD_2-like"/>
</dbReference>
<dbReference type="PANTHER" id="PTHR46689">
    <property type="entry name" value="MEMBRANE PROTEIN, PUTATIVE-RELATED"/>
    <property type="match status" value="1"/>
</dbReference>
<evidence type="ECO:0000313" key="3">
    <source>
        <dbReference type="Proteomes" id="UP000584642"/>
    </source>
</evidence>
<dbReference type="Pfam" id="PF19050">
    <property type="entry name" value="PhoD_2"/>
    <property type="match status" value="2"/>
</dbReference>
<accession>A0ABX2T7N3</accession>
<proteinExistence type="predicted"/>
<dbReference type="InterPro" id="IPR029052">
    <property type="entry name" value="Metallo-depent_PP-like"/>
</dbReference>
<dbReference type="InterPro" id="IPR038607">
    <property type="entry name" value="PhoD-like_sf"/>
</dbReference>
<comment type="caution">
    <text evidence="2">The sequence shown here is derived from an EMBL/GenBank/DDBJ whole genome shotgun (WGS) entry which is preliminary data.</text>
</comment>
<dbReference type="Gene3D" id="3.60.21.70">
    <property type="entry name" value="PhoD-like phosphatase"/>
    <property type="match status" value="1"/>
</dbReference>
<protein>
    <submittedName>
        <fullName evidence="2">Alkaline phosphatase family protein</fullName>
    </submittedName>
</protein>
<dbReference type="CDD" id="cd07389">
    <property type="entry name" value="MPP_PhoD"/>
    <property type="match status" value="1"/>
</dbReference>
<dbReference type="EMBL" id="JABFDB010000002">
    <property type="protein sequence ID" value="NYZ19173.1"/>
    <property type="molecule type" value="Genomic_DNA"/>
</dbReference>
<evidence type="ECO:0000259" key="1">
    <source>
        <dbReference type="Pfam" id="PF19050"/>
    </source>
</evidence>
<feature type="domain" description="PhoD-like phosphatase" evidence="1">
    <location>
        <begin position="126"/>
        <end position="338"/>
    </location>
</feature>
<feature type="domain" description="PhoD-like phosphatase" evidence="1">
    <location>
        <begin position="350"/>
        <end position="422"/>
    </location>
</feature>
<dbReference type="PANTHER" id="PTHR46689:SF1">
    <property type="entry name" value="PHOD-LIKE PHOSPHATASE DOMAIN-CONTAINING PROTEIN"/>
    <property type="match status" value="1"/>
</dbReference>
<dbReference type="SUPFAM" id="SSF56300">
    <property type="entry name" value="Metallo-dependent phosphatases"/>
    <property type="match status" value="1"/>
</dbReference>